<dbReference type="Pfam" id="PF02192">
    <property type="entry name" value="PI3K_p85B"/>
    <property type="match status" value="1"/>
</dbReference>
<dbReference type="EMBL" id="JAXCGZ010009570">
    <property type="protein sequence ID" value="KAK7076708.1"/>
    <property type="molecule type" value="Genomic_DNA"/>
</dbReference>
<dbReference type="PROSITE" id="PS51544">
    <property type="entry name" value="PI3K_ABD"/>
    <property type="match status" value="1"/>
</dbReference>
<dbReference type="EC" id="2.7.1.153" evidence="3"/>
<dbReference type="InterPro" id="IPR029071">
    <property type="entry name" value="Ubiquitin-like_domsf"/>
</dbReference>
<evidence type="ECO:0000259" key="2">
    <source>
        <dbReference type="PROSITE" id="PS51544"/>
    </source>
</evidence>
<sequence length="221" mass="25462">MYGIDLPGLRGPCSMPDEVSVDFLMPNSIIITMKVNTTSPLADIKEELWDQASEYPLFGTLHDMSSYHFSCVSHRAERLELMDEGKCLQEINPFMYILKIVERKGNETEKMLNLQIGLLIGKDLQKFDDLKNPEVNEFRWNMKVFCDEVVSARNKASWVEQVQYQYPARISSNPALPAYISDRLQDGQLLISVQFDTSMQVRYKIFIALGFQVYELHHIGV</sequence>
<evidence type="ECO:0000313" key="4">
    <source>
        <dbReference type="Proteomes" id="UP001381693"/>
    </source>
</evidence>
<comment type="caution">
    <text evidence="3">The sequence shown here is derived from an EMBL/GenBank/DDBJ whole genome shotgun (WGS) entry which is preliminary data.</text>
</comment>
<gene>
    <name evidence="3" type="primary">PIK3CB_1</name>
    <name evidence="3" type="ORF">SK128_011459</name>
</gene>
<evidence type="ECO:0000256" key="1">
    <source>
        <dbReference type="PROSITE-ProRule" id="PRU00877"/>
    </source>
</evidence>
<dbReference type="Proteomes" id="UP001381693">
    <property type="component" value="Unassembled WGS sequence"/>
</dbReference>
<dbReference type="Gene3D" id="3.10.20.770">
    <property type="match status" value="1"/>
</dbReference>
<keyword evidence="3" id="KW-0808">Transferase</keyword>
<feature type="domain" description="PI3K-ABD" evidence="2">
    <location>
        <begin position="15"/>
        <end position="104"/>
    </location>
</feature>
<dbReference type="AlphaFoldDB" id="A0AAN8XA54"/>
<dbReference type="SUPFAM" id="SSF54236">
    <property type="entry name" value="Ubiquitin-like"/>
    <property type="match status" value="1"/>
</dbReference>
<dbReference type="SMART" id="SM00143">
    <property type="entry name" value="PI3K_p85B"/>
    <property type="match status" value="1"/>
</dbReference>
<reference evidence="3 4" key="1">
    <citation type="submission" date="2023-11" db="EMBL/GenBank/DDBJ databases">
        <title>Halocaridina rubra genome assembly.</title>
        <authorList>
            <person name="Smith C."/>
        </authorList>
    </citation>
    <scope>NUCLEOTIDE SEQUENCE [LARGE SCALE GENOMIC DNA]</scope>
    <source>
        <strain evidence="3">EP-1</strain>
        <tissue evidence="3">Whole</tissue>
    </source>
</reference>
<keyword evidence="4" id="KW-1185">Reference proteome</keyword>
<organism evidence="3 4">
    <name type="scientific">Halocaridina rubra</name>
    <name type="common">Hawaiian red shrimp</name>
    <dbReference type="NCBI Taxonomy" id="373956"/>
    <lineage>
        <taxon>Eukaryota</taxon>
        <taxon>Metazoa</taxon>
        <taxon>Ecdysozoa</taxon>
        <taxon>Arthropoda</taxon>
        <taxon>Crustacea</taxon>
        <taxon>Multicrustacea</taxon>
        <taxon>Malacostraca</taxon>
        <taxon>Eumalacostraca</taxon>
        <taxon>Eucarida</taxon>
        <taxon>Decapoda</taxon>
        <taxon>Pleocyemata</taxon>
        <taxon>Caridea</taxon>
        <taxon>Atyoidea</taxon>
        <taxon>Atyidae</taxon>
        <taxon>Halocaridina</taxon>
    </lineage>
</organism>
<protein>
    <submittedName>
        <fullName evidence="3">Phosphatidylinositol 4,5-bisphosphate 3-kinase catalytic subunit beta isoform</fullName>
        <ecNumber evidence="3">2.7.1.153</ecNumber>
    </submittedName>
</protein>
<name>A0AAN8XA54_HALRR</name>
<accession>A0AAN8XA54</accession>
<evidence type="ECO:0000313" key="3">
    <source>
        <dbReference type="EMBL" id="KAK7076708.1"/>
    </source>
</evidence>
<comment type="similarity">
    <text evidence="1">Belongs to the PI3/PI4-kinase family.</text>
</comment>
<dbReference type="InterPro" id="IPR003113">
    <property type="entry name" value="PI3K_ABD"/>
</dbReference>
<proteinExistence type="inferred from homology"/>
<dbReference type="GO" id="GO:0046934">
    <property type="term" value="F:1-phosphatidylinositol-4,5-bisphosphate 3-kinase activity"/>
    <property type="evidence" value="ECO:0007669"/>
    <property type="project" value="UniProtKB-EC"/>
</dbReference>